<dbReference type="EMBL" id="VSSQ01010819">
    <property type="protein sequence ID" value="MPM45295.1"/>
    <property type="molecule type" value="Genomic_DNA"/>
</dbReference>
<protein>
    <submittedName>
        <fullName evidence="1">Uncharacterized protein</fullName>
    </submittedName>
</protein>
<organism evidence="1">
    <name type="scientific">bioreactor metagenome</name>
    <dbReference type="NCBI Taxonomy" id="1076179"/>
    <lineage>
        <taxon>unclassified sequences</taxon>
        <taxon>metagenomes</taxon>
        <taxon>ecological metagenomes</taxon>
    </lineage>
</organism>
<accession>A0A644ZWI2</accession>
<gene>
    <name evidence="1" type="ORF">SDC9_91981</name>
</gene>
<evidence type="ECO:0000313" key="1">
    <source>
        <dbReference type="EMBL" id="MPM45295.1"/>
    </source>
</evidence>
<dbReference type="AlphaFoldDB" id="A0A644ZWI2"/>
<proteinExistence type="predicted"/>
<reference evidence="1" key="1">
    <citation type="submission" date="2019-08" db="EMBL/GenBank/DDBJ databases">
        <authorList>
            <person name="Kucharzyk K."/>
            <person name="Murdoch R.W."/>
            <person name="Higgins S."/>
            <person name="Loffler F."/>
        </authorList>
    </citation>
    <scope>NUCLEOTIDE SEQUENCE</scope>
</reference>
<comment type="caution">
    <text evidence="1">The sequence shown here is derived from an EMBL/GenBank/DDBJ whole genome shotgun (WGS) entry which is preliminary data.</text>
</comment>
<name>A0A644ZWI2_9ZZZZ</name>
<sequence length="95" mass="10412">MTVDDVLFKDLECVFRFDLHVEHVLREDLDDGTFFAKTKAAGNGSINLPLQAVVGDETLKVICDLLAFRSMAARTTADEDHDGLIIDLSSQASAK</sequence>